<reference evidence="1 2" key="2">
    <citation type="journal article" date="2022" name="Mol. Biol. Evol.">
        <title>Comparative Genomics Reveals Insights into the Divergent Evolution of Astigmatic Mites and Household Pest Adaptations.</title>
        <authorList>
            <person name="Xiong Q."/>
            <person name="Wan A.T."/>
            <person name="Liu X."/>
            <person name="Fung C.S."/>
            <person name="Xiao X."/>
            <person name="Malainual N."/>
            <person name="Hou J."/>
            <person name="Wang L."/>
            <person name="Wang M."/>
            <person name="Yang K.Y."/>
            <person name="Cui Y."/>
            <person name="Leung E.L."/>
            <person name="Nong W."/>
            <person name="Shin S.K."/>
            <person name="Au S.W."/>
            <person name="Jeong K.Y."/>
            <person name="Chew F.T."/>
            <person name="Hui J.H."/>
            <person name="Leung T.F."/>
            <person name="Tungtrongchitr A."/>
            <person name="Zhong N."/>
            <person name="Liu Z."/>
            <person name="Tsui S.K."/>
        </authorList>
    </citation>
    <scope>NUCLEOTIDE SEQUENCE [LARGE SCALE GENOMIC DNA]</scope>
    <source>
        <strain evidence="1">Derp</strain>
    </source>
</reference>
<accession>A0ABQ8JUE0</accession>
<dbReference type="EMBL" id="NJHN03000012">
    <property type="protein sequence ID" value="KAH9426194.1"/>
    <property type="molecule type" value="Genomic_DNA"/>
</dbReference>
<reference evidence="1 2" key="1">
    <citation type="journal article" date="2018" name="J. Allergy Clin. Immunol.">
        <title>High-quality assembly of Dermatophagoides pteronyssinus genome and transcriptome reveals a wide range of novel allergens.</title>
        <authorList>
            <person name="Liu X.Y."/>
            <person name="Yang K.Y."/>
            <person name="Wang M.Q."/>
            <person name="Kwok J.S."/>
            <person name="Zeng X."/>
            <person name="Yang Z."/>
            <person name="Xiao X.J."/>
            <person name="Lau C.P."/>
            <person name="Li Y."/>
            <person name="Huang Z.M."/>
            <person name="Ba J.G."/>
            <person name="Yim A.K."/>
            <person name="Ouyang C.Y."/>
            <person name="Ngai S.M."/>
            <person name="Chan T.F."/>
            <person name="Leung E.L."/>
            <person name="Liu L."/>
            <person name="Liu Z.G."/>
            <person name="Tsui S.K."/>
        </authorList>
    </citation>
    <scope>NUCLEOTIDE SEQUENCE [LARGE SCALE GENOMIC DNA]</scope>
    <source>
        <strain evidence="1">Derp</strain>
    </source>
</reference>
<evidence type="ECO:0000313" key="2">
    <source>
        <dbReference type="Proteomes" id="UP000887458"/>
    </source>
</evidence>
<protein>
    <submittedName>
        <fullName evidence="1">Uncharacterized protein</fullName>
    </submittedName>
</protein>
<keyword evidence="2" id="KW-1185">Reference proteome</keyword>
<organism evidence="1 2">
    <name type="scientific">Dermatophagoides pteronyssinus</name>
    <name type="common">European house dust mite</name>
    <dbReference type="NCBI Taxonomy" id="6956"/>
    <lineage>
        <taxon>Eukaryota</taxon>
        <taxon>Metazoa</taxon>
        <taxon>Ecdysozoa</taxon>
        <taxon>Arthropoda</taxon>
        <taxon>Chelicerata</taxon>
        <taxon>Arachnida</taxon>
        <taxon>Acari</taxon>
        <taxon>Acariformes</taxon>
        <taxon>Sarcoptiformes</taxon>
        <taxon>Astigmata</taxon>
        <taxon>Psoroptidia</taxon>
        <taxon>Analgoidea</taxon>
        <taxon>Pyroglyphidae</taxon>
        <taxon>Dermatophagoidinae</taxon>
        <taxon>Dermatophagoides</taxon>
    </lineage>
</organism>
<evidence type="ECO:0000313" key="1">
    <source>
        <dbReference type="EMBL" id="KAH9426194.1"/>
    </source>
</evidence>
<dbReference type="Proteomes" id="UP000887458">
    <property type="component" value="Unassembled WGS sequence"/>
</dbReference>
<proteinExistence type="predicted"/>
<comment type="caution">
    <text evidence="1">The sequence shown here is derived from an EMBL/GenBank/DDBJ whole genome shotgun (WGS) entry which is preliminary data.</text>
</comment>
<name>A0ABQ8JUE0_DERPT</name>
<sequence length="60" mass="6984">MVDLESNINISLDNSALSNYMENKKIIYHNMIINRGYNRAKQTKQKKLEIYYITVTAATT</sequence>
<gene>
    <name evidence="1" type="ORF">DERP_007134</name>
</gene>